<evidence type="ECO:0000313" key="2">
    <source>
        <dbReference type="Proteomes" id="UP000324233"/>
    </source>
</evidence>
<sequence length="401" mass="41669">MSVLARLTTAFHGRSRPGARGASGTRTAPRLRPSLETLESIDLLSTVHVHAMAAHRAAKAQVARSAGIQPILPLNYGVTGVRQDVGGNVLITGGTGAPSLKDGTPAFLYYGPLGQIPSTAPSPSLYTFNPTFAGQTVTSSQFYGPNTSLFDPSLGAGNITAVGAYRYTGSSFQAGMIYTGPVDGSGSFTPIVAPGNGTDAVGDTIPHSTMGDLVVGNFDYQDDQVRGHGFIYNKSTKAYTTVDIGRFSTTIYGVWQDGGPSSSHYTIVGGFSDNVRGAKAFIENYDAATGVFSRFRSYSFNNRPSIVTHFEGISAVQGGFSIAATAAGGRSNNGASYAFIPVRGNGSFGPARWVAIKNNVNGTPTTGDTVIDNSVMGIYPAGSAGASSYIATVKRPSIGRR</sequence>
<evidence type="ECO:0000313" key="1">
    <source>
        <dbReference type="EMBL" id="QEH38774.1"/>
    </source>
</evidence>
<dbReference type="KEGG" id="agv:OJF2_73800"/>
<reference evidence="1 2" key="1">
    <citation type="submission" date="2019-08" db="EMBL/GenBank/DDBJ databases">
        <title>Deep-cultivation of Planctomycetes and their phenomic and genomic characterization uncovers novel biology.</title>
        <authorList>
            <person name="Wiegand S."/>
            <person name="Jogler M."/>
            <person name="Boedeker C."/>
            <person name="Pinto D."/>
            <person name="Vollmers J."/>
            <person name="Rivas-Marin E."/>
            <person name="Kohn T."/>
            <person name="Peeters S.H."/>
            <person name="Heuer A."/>
            <person name="Rast P."/>
            <person name="Oberbeckmann S."/>
            <person name="Bunk B."/>
            <person name="Jeske O."/>
            <person name="Meyerdierks A."/>
            <person name="Storesund J.E."/>
            <person name="Kallscheuer N."/>
            <person name="Luecker S."/>
            <person name="Lage O.M."/>
            <person name="Pohl T."/>
            <person name="Merkel B.J."/>
            <person name="Hornburger P."/>
            <person name="Mueller R.-W."/>
            <person name="Bruemmer F."/>
            <person name="Labrenz M."/>
            <person name="Spormann A.M."/>
            <person name="Op den Camp H."/>
            <person name="Overmann J."/>
            <person name="Amann R."/>
            <person name="Jetten M.S.M."/>
            <person name="Mascher T."/>
            <person name="Medema M.H."/>
            <person name="Devos D.P."/>
            <person name="Kaster A.-K."/>
            <person name="Ovreas L."/>
            <person name="Rohde M."/>
            <person name="Galperin M.Y."/>
            <person name="Jogler C."/>
        </authorList>
    </citation>
    <scope>NUCLEOTIDE SEQUENCE [LARGE SCALE GENOMIC DNA]</scope>
    <source>
        <strain evidence="1 2">OJF2</strain>
    </source>
</reference>
<dbReference type="Proteomes" id="UP000324233">
    <property type="component" value="Chromosome"/>
</dbReference>
<dbReference type="AlphaFoldDB" id="A0A5B9WEW9"/>
<dbReference type="OrthoDB" id="9804931at2"/>
<dbReference type="RefSeq" id="WP_148598179.1">
    <property type="nucleotide sequence ID" value="NZ_CP042997.1"/>
</dbReference>
<accession>A0A5B9WEW9</accession>
<protein>
    <submittedName>
        <fullName evidence="1">Uncharacterized protein</fullName>
    </submittedName>
</protein>
<dbReference type="EMBL" id="CP042997">
    <property type="protein sequence ID" value="QEH38774.1"/>
    <property type="molecule type" value="Genomic_DNA"/>
</dbReference>
<proteinExistence type="predicted"/>
<name>A0A5B9WEW9_9BACT</name>
<keyword evidence="2" id="KW-1185">Reference proteome</keyword>
<gene>
    <name evidence="1" type="ORF">OJF2_73800</name>
</gene>
<organism evidence="1 2">
    <name type="scientific">Aquisphaera giovannonii</name>
    <dbReference type="NCBI Taxonomy" id="406548"/>
    <lineage>
        <taxon>Bacteria</taxon>
        <taxon>Pseudomonadati</taxon>
        <taxon>Planctomycetota</taxon>
        <taxon>Planctomycetia</taxon>
        <taxon>Isosphaerales</taxon>
        <taxon>Isosphaeraceae</taxon>
        <taxon>Aquisphaera</taxon>
    </lineage>
</organism>